<dbReference type="PANTHER" id="PTHR44591">
    <property type="entry name" value="STRESS RESPONSE REGULATOR PROTEIN 1"/>
    <property type="match status" value="1"/>
</dbReference>
<evidence type="ECO:0000313" key="7">
    <source>
        <dbReference type="Proteomes" id="UP000286997"/>
    </source>
</evidence>
<dbReference type="AlphaFoldDB" id="A0A437PI54"/>
<dbReference type="InterPro" id="IPR011006">
    <property type="entry name" value="CheY-like_superfamily"/>
</dbReference>
<sequence length="127" mass="13547">MSVTVLIVDDSKLARLVAGRLLRQLKPDWQVVEAANAEAALALAGEHPIDVALLDYNMPGRDGLDLAADLRAARPDLPIAVISANIQDEVVARARSVDATFLPKPLTEETLAGFVSGAALRLRRGAR</sequence>
<dbReference type="EMBL" id="SACP01000001">
    <property type="protein sequence ID" value="RVU21935.1"/>
    <property type="molecule type" value="Genomic_DNA"/>
</dbReference>
<reference evidence="6 7" key="1">
    <citation type="submission" date="2019-01" db="EMBL/GenBank/DDBJ databases">
        <authorList>
            <person name="Chen W.-M."/>
        </authorList>
    </citation>
    <scope>NUCLEOTIDE SEQUENCE [LARGE SCALE GENOMIC DNA]</scope>
    <source>
        <strain evidence="6 7">TER-1</strain>
    </source>
</reference>
<dbReference type="OrthoDB" id="7569831at2"/>
<gene>
    <name evidence="6" type="ORF">EOE48_02510</name>
</gene>
<evidence type="ECO:0000313" key="6">
    <source>
        <dbReference type="EMBL" id="RVU21935.1"/>
    </source>
</evidence>
<dbReference type="SUPFAM" id="SSF52172">
    <property type="entry name" value="CheY-like"/>
    <property type="match status" value="1"/>
</dbReference>
<dbReference type="PROSITE" id="PS50110">
    <property type="entry name" value="RESPONSE_REGULATORY"/>
    <property type="match status" value="1"/>
</dbReference>
<keyword evidence="1 4" id="KW-0597">Phosphoprotein</keyword>
<feature type="modified residue" description="4-aspartylphosphate" evidence="4">
    <location>
        <position position="55"/>
    </location>
</feature>
<organism evidence="6 7">
    <name type="scientific">Methylobacterium oryzihabitans</name>
    <dbReference type="NCBI Taxonomy" id="2499852"/>
    <lineage>
        <taxon>Bacteria</taxon>
        <taxon>Pseudomonadati</taxon>
        <taxon>Pseudomonadota</taxon>
        <taxon>Alphaproteobacteria</taxon>
        <taxon>Hyphomicrobiales</taxon>
        <taxon>Methylobacteriaceae</taxon>
        <taxon>Methylobacterium</taxon>
    </lineage>
</organism>
<proteinExistence type="predicted"/>
<evidence type="ECO:0000259" key="5">
    <source>
        <dbReference type="PROSITE" id="PS50110"/>
    </source>
</evidence>
<feature type="domain" description="Response regulatory" evidence="5">
    <location>
        <begin position="4"/>
        <end position="119"/>
    </location>
</feature>
<dbReference type="InterPro" id="IPR050595">
    <property type="entry name" value="Bact_response_regulator"/>
</dbReference>
<dbReference type="CDD" id="cd17546">
    <property type="entry name" value="REC_hyHK_CKI1_RcsC-like"/>
    <property type="match status" value="1"/>
</dbReference>
<comment type="caution">
    <text evidence="6">The sequence shown here is derived from an EMBL/GenBank/DDBJ whole genome shotgun (WGS) entry which is preliminary data.</text>
</comment>
<evidence type="ECO:0000256" key="2">
    <source>
        <dbReference type="ARBA" id="ARBA00023015"/>
    </source>
</evidence>
<accession>A0A437PI54</accession>
<dbReference type="Pfam" id="PF00072">
    <property type="entry name" value="Response_reg"/>
    <property type="match status" value="1"/>
</dbReference>
<evidence type="ECO:0000256" key="4">
    <source>
        <dbReference type="PROSITE-ProRule" id="PRU00169"/>
    </source>
</evidence>
<dbReference type="SMART" id="SM00448">
    <property type="entry name" value="REC"/>
    <property type="match status" value="1"/>
</dbReference>
<evidence type="ECO:0000256" key="3">
    <source>
        <dbReference type="ARBA" id="ARBA00023163"/>
    </source>
</evidence>
<evidence type="ECO:0000256" key="1">
    <source>
        <dbReference type="ARBA" id="ARBA00022553"/>
    </source>
</evidence>
<dbReference type="PANTHER" id="PTHR44591:SF3">
    <property type="entry name" value="RESPONSE REGULATORY DOMAIN-CONTAINING PROTEIN"/>
    <property type="match status" value="1"/>
</dbReference>
<protein>
    <submittedName>
        <fullName evidence="6">Response regulator</fullName>
    </submittedName>
</protein>
<keyword evidence="3" id="KW-0804">Transcription</keyword>
<keyword evidence="2" id="KW-0805">Transcription regulation</keyword>
<dbReference type="InterPro" id="IPR001789">
    <property type="entry name" value="Sig_transdc_resp-reg_receiver"/>
</dbReference>
<dbReference type="RefSeq" id="WP_127727177.1">
    <property type="nucleotide sequence ID" value="NZ_SACP01000001.1"/>
</dbReference>
<dbReference type="Gene3D" id="3.40.50.2300">
    <property type="match status" value="1"/>
</dbReference>
<keyword evidence="7" id="KW-1185">Reference proteome</keyword>
<dbReference type="Proteomes" id="UP000286997">
    <property type="component" value="Unassembled WGS sequence"/>
</dbReference>
<dbReference type="GO" id="GO:0000160">
    <property type="term" value="P:phosphorelay signal transduction system"/>
    <property type="evidence" value="ECO:0007669"/>
    <property type="project" value="InterPro"/>
</dbReference>
<name>A0A437PI54_9HYPH</name>